<dbReference type="InterPro" id="IPR013766">
    <property type="entry name" value="Thioredoxin_domain"/>
</dbReference>
<dbReference type="PANTHER" id="PTHR13887:SF14">
    <property type="entry name" value="DISULFIDE BOND FORMATION PROTEIN D"/>
    <property type="match status" value="1"/>
</dbReference>
<dbReference type="STRING" id="1224164.B843_01670"/>
<dbReference type="AlphaFoldDB" id="W5XXG4"/>
<evidence type="ECO:0000313" key="7">
    <source>
        <dbReference type="EMBL" id="AHI21726.1"/>
    </source>
</evidence>
<evidence type="ECO:0000313" key="8">
    <source>
        <dbReference type="Proteomes" id="UP000019222"/>
    </source>
</evidence>
<dbReference type="InterPro" id="IPR012336">
    <property type="entry name" value="Thioredoxin-like_fold"/>
</dbReference>
<evidence type="ECO:0000256" key="3">
    <source>
        <dbReference type="ARBA" id="ARBA00023002"/>
    </source>
</evidence>
<dbReference type="GO" id="GO:0016491">
    <property type="term" value="F:oxidoreductase activity"/>
    <property type="evidence" value="ECO:0007669"/>
    <property type="project" value="UniProtKB-KW"/>
</dbReference>
<proteinExistence type="inferred from homology"/>
<dbReference type="PATRIC" id="fig|1224164.3.peg.322"/>
<dbReference type="eggNOG" id="COG1651">
    <property type="taxonomic scope" value="Bacteria"/>
</dbReference>
<keyword evidence="4" id="KW-1015">Disulfide bond</keyword>
<dbReference type="SUPFAM" id="SSF52833">
    <property type="entry name" value="Thioredoxin-like"/>
    <property type="match status" value="1"/>
</dbReference>
<accession>W5XXG4</accession>
<dbReference type="PROSITE" id="PS51352">
    <property type="entry name" value="THIOREDOXIN_2"/>
    <property type="match status" value="1"/>
</dbReference>
<sequence>MWALLAFLLVVAATGGFMVRRATAPLGGSQAAQGSSVGEVSRRNPADPFAVGAVDAPVVISEFSDFECPFCFRFANDTRPEIVSRYVDTGLVRIEWNDFPVNGENAEAAAKAGRAAAAQGKFEEFAQAYYKASAPISGHPHFVQSDFERFAQEAGVPDMEKFRRQSTDGTFDDAIEKAKAFGTSIGVSGTPGFLVGNQFISGAQPTEVFHRAIDAQLQKAAATEEGA</sequence>
<evidence type="ECO:0000256" key="5">
    <source>
        <dbReference type="ARBA" id="ARBA00023284"/>
    </source>
</evidence>
<dbReference type="Pfam" id="PF13462">
    <property type="entry name" value="Thioredoxin_4"/>
    <property type="match status" value="1"/>
</dbReference>
<comment type="similarity">
    <text evidence="1">Belongs to the thioredoxin family. DsbA subfamily.</text>
</comment>
<dbReference type="PANTHER" id="PTHR13887">
    <property type="entry name" value="GLUTATHIONE S-TRANSFERASE KAPPA"/>
    <property type="match status" value="1"/>
</dbReference>
<protein>
    <recommendedName>
        <fullName evidence="6">Thioredoxin domain-containing protein</fullName>
    </recommendedName>
</protein>
<dbReference type="Gene3D" id="3.40.30.10">
    <property type="entry name" value="Glutaredoxin"/>
    <property type="match status" value="1"/>
</dbReference>
<gene>
    <name evidence="7" type="ORF">B843_01670</name>
</gene>
<evidence type="ECO:0000256" key="2">
    <source>
        <dbReference type="ARBA" id="ARBA00022729"/>
    </source>
</evidence>
<evidence type="ECO:0000256" key="4">
    <source>
        <dbReference type="ARBA" id="ARBA00023157"/>
    </source>
</evidence>
<dbReference type="RefSeq" id="WP_025251793.1">
    <property type="nucleotide sequence ID" value="NZ_CP004353.1"/>
</dbReference>
<dbReference type="InterPro" id="IPR036249">
    <property type="entry name" value="Thioredoxin-like_sf"/>
</dbReference>
<name>W5XXG4_9CORY</name>
<keyword evidence="2" id="KW-0732">Signal</keyword>
<feature type="domain" description="Thioredoxin" evidence="6">
    <location>
        <begin position="18"/>
        <end position="218"/>
    </location>
</feature>
<evidence type="ECO:0000256" key="1">
    <source>
        <dbReference type="ARBA" id="ARBA00005791"/>
    </source>
</evidence>
<keyword evidence="5" id="KW-0676">Redox-active center</keyword>
<dbReference type="KEGG" id="cvt:B843_01670"/>
<organism evidence="7 8">
    <name type="scientific">Corynebacterium vitaeruminis DSM 20294</name>
    <dbReference type="NCBI Taxonomy" id="1224164"/>
    <lineage>
        <taxon>Bacteria</taxon>
        <taxon>Bacillati</taxon>
        <taxon>Actinomycetota</taxon>
        <taxon>Actinomycetes</taxon>
        <taxon>Mycobacteriales</taxon>
        <taxon>Corynebacteriaceae</taxon>
        <taxon>Corynebacterium</taxon>
    </lineage>
</organism>
<reference evidence="7 8" key="1">
    <citation type="submission" date="2013-02" db="EMBL/GenBank/DDBJ databases">
        <title>The complete genome sequence of Corynebacterium vitaeruminis DSM 20294.</title>
        <authorList>
            <person name="Ruckert C."/>
            <person name="Albersmeier A."/>
            <person name="Kalinowski J."/>
        </authorList>
    </citation>
    <scope>NUCLEOTIDE SEQUENCE [LARGE SCALE GENOMIC DNA]</scope>
    <source>
        <strain evidence="8">ATCC 10234</strain>
    </source>
</reference>
<dbReference type="HOGENOM" id="CLU_000288_47_1_11"/>
<dbReference type="Proteomes" id="UP000019222">
    <property type="component" value="Chromosome"/>
</dbReference>
<keyword evidence="3" id="KW-0560">Oxidoreductase</keyword>
<dbReference type="EMBL" id="CP004353">
    <property type="protein sequence ID" value="AHI21726.1"/>
    <property type="molecule type" value="Genomic_DNA"/>
</dbReference>
<keyword evidence="8" id="KW-1185">Reference proteome</keyword>
<evidence type="ECO:0000259" key="6">
    <source>
        <dbReference type="PROSITE" id="PS51352"/>
    </source>
</evidence>